<sequence>MKIKSMLCISLLAASAGMMLPMTQAQAQAVVGIRIAPPAPRMERIPPQARGYAWSPGYWNYSGHRYVWVPGRSIRVKHGYRNYAAPVWRQDRHGNWVRQEGGWRR</sequence>
<dbReference type="OrthoDB" id="121499at2"/>
<reference evidence="2 3" key="1">
    <citation type="submission" date="2019-10" db="EMBL/GenBank/DDBJ databases">
        <title>Glaciimonas soli sp. nov., a psychrophilic bacterium isolated from the forest soil of a high elevation mountain in Taiwan.</title>
        <authorList>
            <person name="Wang L.-T."/>
            <person name="Shieh W.Y."/>
        </authorList>
    </citation>
    <scope>NUCLEOTIDE SEQUENCE [LARGE SCALE GENOMIC DNA]</scope>
    <source>
        <strain evidence="2 3">GS1</strain>
    </source>
</reference>
<keyword evidence="3" id="KW-1185">Reference proteome</keyword>
<feature type="chain" id="PRO_5032395409" description="YXWGXW repeat-containing protein" evidence="1">
    <location>
        <begin position="28"/>
        <end position="105"/>
    </location>
</feature>
<dbReference type="InterPro" id="IPR024447">
    <property type="entry name" value="YXWGXW_rpt"/>
</dbReference>
<dbReference type="EMBL" id="WINI01000003">
    <property type="protein sequence ID" value="MQR00556.1"/>
    <property type="molecule type" value="Genomic_DNA"/>
</dbReference>
<name>A0A843YVC3_9BURK</name>
<proteinExistence type="predicted"/>
<accession>A0A843YVC3</accession>
<evidence type="ECO:0000313" key="3">
    <source>
        <dbReference type="Proteomes" id="UP000451565"/>
    </source>
</evidence>
<dbReference type="Proteomes" id="UP000451565">
    <property type="component" value="Unassembled WGS sequence"/>
</dbReference>
<evidence type="ECO:0008006" key="4">
    <source>
        <dbReference type="Google" id="ProtNLM"/>
    </source>
</evidence>
<evidence type="ECO:0000313" key="2">
    <source>
        <dbReference type="EMBL" id="MQR00556.1"/>
    </source>
</evidence>
<gene>
    <name evidence="2" type="ORF">GEV47_07655</name>
</gene>
<protein>
    <recommendedName>
        <fullName evidence="4">YXWGXW repeat-containing protein</fullName>
    </recommendedName>
</protein>
<feature type="signal peptide" evidence="1">
    <location>
        <begin position="1"/>
        <end position="27"/>
    </location>
</feature>
<dbReference type="RefSeq" id="WP_153234141.1">
    <property type="nucleotide sequence ID" value="NZ_WINI01000003.1"/>
</dbReference>
<keyword evidence="1" id="KW-0732">Signal</keyword>
<organism evidence="2 3">
    <name type="scientific">Glaciimonas soli</name>
    <dbReference type="NCBI Taxonomy" id="2590999"/>
    <lineage>
        <taxon>Bacteria</taxon>
        <taxon>Pseudomonadati</taxon>
        <taxon>Pseudomonadota</taxon>
        <taxon>Betaproteobacteria</taxon>
        <taxon>Burkholderiales</taxon>
        <taxon>Oxalobacteraceae</taxon>
        <taxon>Glaciimonas</taxon>
    </lineage>
</organism>
<dbReference type="Pfam" id="PF12779">
    <property type="entry name" value="WXXGXW"/>
    <property type="match status" value="1"/>
</dbReference>
<evidence type="ECO:0000256" key="1">
    <source>
        <dbReference type="SAM" id="SignalP"/>
    </source>
</evidence>
<dbReference type="AlphaFoldDB" id="A0A843YVC3"/>
<comment type="caution">
    <text evidence="2">The sequence shown here is derived from an EMBL/GenBank/DDBJ whole genome shotgun (WGS) entry which is preliminary data.</text>
</comment>